<reference evidence="2 3" key="1">
    <citation type="submission" date="2022-07" db="EMBL/GenBank/DDBJ databases">
        <title>Mucilaginibacter sp. JC4.</title>
        <authorList>
            <person name="Le V."/>
            <person name="Ko S.-R."/>
            <person name="Ahn C.-Y."/>
            <person name="Oh H.-M."/>
        </authorList>
    </citation>
    <scope>NUCLEOTIDE SEQUENCE [LARGE SCALE GENOMIC DNA]</scope>
    <source>
        <strain evidence="2 3">JC4</strain>
    </source>
</reference>
<evidence type="ECO:0000256" key="1">
    <source>
        <dbReference type="SAM" id="Phobius"/>
    </source>
</evidence>
<proteinExistence type="predicted"/>
<feature type="transmembrane region" description="Helical" evidence="1">
    <location>
        <begin position="6"/>
        <end position="24"/>
    </location>
</feature>
<name>A0ABT1TA02_9SPHI</name>
<sequence>MQINYFTLGIIAVVLLALVIWLVWRNRKDEKAFEKDEIDSSMVDPEDPEKE</sequence>
<dbReference type="Proteomes" id="UP001204376">
    <property type="component" value="Unassembled WGS sequence"/>
</dbReference>
<dbReference type="RefSeq" id="WP_256541375.1">
    <property type="nucleotide sequence ID" value="NZ_JANHOH010000012.1"/>
</dbReference>
<dbReference type="EMBL" id="JANHOH010000012">
    <property type="protein sequence ID" value="MCQ6961205.1"/>
    <property type="molecule type" value="Genomic_DNA"/>
</dbReference>
<keyword evidence="3" id="KW-1185">Reference proteome</keyword>
<accession>A0ABT1TA02</accession>
<keyword evidence="1" id="KW-0472">Membrane</keyword>
<evidence type="ECO:0000313" key="2">
    <source>
        <dbReference type="EMBL" id="MCQ6961205.1"/>
    </source>
</evidence>
<organism evidence="2 3">
    <name type="scientific">Mucilaginibacter aquariorum</name>
    <dbReference type="NCBI Taxonomy" id="2967225"/>
    <lineage>
        <taxon>Bacteria</taxon>
        <taxon>Pseudomonadati</taxon>
        <taxon>Bacteroidota</taxon>
        <taxon>Sphingobacteriia</taxon>
        <taxon>Sphingobacteriales</taxon>
        <taxon>Sphingobacteriaceae</taxon>
        <taxon>Mucilaginibacter</taxon>
    </lineage>
</organism>
<keyword evidence="1" id="KW-1133">Transmembrane helix</keyword>
<comment type="caution">
    <text evidence="2">The sequence shown here is derived from an EMBL/GenBank/DDBJ whole genome shotgun (WGS) entry which is preliminary data.</text>
</comment>
<keyword evidence="1" id="KW-0812">Transmembrane</keyword>
<gene>
    <name evidence="2" type="ORF">NPE20_24745</name>
</gene>
<evidence type="ECO:0008006" key="4">
    <source>
        <dbReference type="Google" id="ProtNLM"/>
    </source>
</evidence>
<evidence type="ECO:0000313" key="3">
    <source>
        <dbReference type="Proteomes" id="UP001204376"/>
    </source>
</evidence>
<protein>
    <recommendedName>
        <fullName evidence="4">CcoQ/FixQ family Cbb3-type cytochrome c oxidase assembly chaperone</fullName>
    </recommendedName>
</protein>